<comment type="caution">
    <text evidence="1">The sequence shown here is derived from an EMBL/GenBank/DDBJ whole genome shotgun (WGS) entry which is preliminary data.</text>
</comment>
<dbReference type="EMBL" id="JAGPNK010000013">
    <property type="protein sequence ID" value="KAH7309785.1"/>
    <property type="molecule type" value="Genomic_DNA"/>
</dbReference>
<dbReference type="AlphaFoldDB" id="A0A8K0SH99"/>
<sequence length="434" mass="48418">MSLGTALDQTREETVTVIDPAATTKKTLADLLHNSIVLNHTTPYLPLSTLFSLAATCRAIRDLIYQTPGVFRHLQLSNVKSAQFRPVGIRDLLRDDPEEEENLTEDEYYSGSLRRVLAILRQRDFLRDVQTLILDGLSVTAELVHEIITHPSYNVRVLSLRDVHNLNYGRLRGTLQYACRPGRPDGMPKLKALYVFGSTTDSDSSISEYEALASVWPEFDDGKSNEWWSRKGRIIPTHSLREWSSCLQACEGIIAFDAVLCRGPRHGSSPAYGRYNVPMDDFEAVATFAVPACSSCGDAPEGLVRADTSSLTSLPALYPPNIMTSSLRGCVVPQNSTDCFVPRCEDCLRERYCTTCHKWWCESCFRLPNQIALQILDTKVSKSCWECGNNCDDCINDTQKTCKKCRGGYCTVHNEGSCATYVRCASRGRGVGRL</sequence>
<dbReference type="OrthoDB" id="5345494at2759"/>
<dbReference type="Proteomes" id="UP000813444">
    <property type="component" value="Unassembled WGS sequence"/>
</dbReference>
<reference evidence="1" key="1">
    <citation type="journal article" date="2021" name="Nat. Commun.">
        <title>Genetic determinants of endophytism in the Arabidopsis root mycobiome.</title>
        <authorList>
            <person name="Mesny F."/>
            <person name="Miyauchi S."/>
            <person name="Thiergart T."/>
            <person name="Pickel B."/>
            <person name="Atanasova L."/>
            <person name="Karlsson M."/>
            <person name="Huettel B."/>
            <person name="Barry K.W."/>
            <person name="Haridas S."/>
            <person name="Chen C."/>
            <person name="Bauer D."/>
            <person name="Andreopoulos W."/>
            <person name="Pangilinan J."/>
            <person name="LaButti K."/>
            <person name="Riley R."/>
            <person name="Lipzen A."/>
            <person name="Clum A."/>
            <person name="Drula E."/>
            <person name="Henrissat B."/>
            <person name="Kohler A."/>
            <person name="Grigoriev I.V."/>
            <person name="Martin F.M."/>
            <person name="Hacquard S."/>
        </authorList>
    </citation>
    <scope>NUCLEOTIDE SEQUENCE</scope>
    <source>
        <strain evidence="1">MPI-CAGE-CH-0235</strain>
    </source>
</reference>
<accession>A0A8K0SH99</accession>
<evidence type="ECO:0000313" key="2">
    <source>
        <dbReference type="Proteomes" id="UP000813444"/>
    </source>
</evidence>
<protein>
    <recommendedName>
        <fullName evidence="3">F-box domain-containing protein</fullName>
    </recommendedName>
</protein>
<proteinExistence type="predicted"/>
<evidence type="ECO:0000313" key="1">
    <source>
        <dbReference type="EMBL" id="KAH7309785.1"/>
    </source>
</evidence>
<keyword evidence="2" id="KW-1185">Reference proteome</keyword>
<evidence type="ECO:0008006" key="3">
    <source>
        <dbReference type="Google" id="ProtNLM"/>
    </source>
</evidence>
<gene>
    <name evidence="1" type="ORF">B0I35DRAFT_359464</name>
</gene>
<name>A0A8K0SH99_9HYPO</name>
<organism evidence="1 2">
    <name type="scientific">Stachybotrys elegans</name>
    <dbReference type="NCBI Taxonomy" id="80388"/>
    <lineage>
        <taxon>Eukaryota</taxon>
        <taxon>Fungi</taxon>
        <taxon>Dikarya</taxon>
        <taxon>Ascomycota</taxon>
        <taxon>Pezizomycotina</taxon>
        <taxon>Sordariomycetes</taxon>
        <taxon>Hypocreomycetidae</taxon>
        <taxon>Hypocreales</taxon>
        <taxon>Stachybotryaceae</taxon>
        <taxon>Stachybotrys</taxon>
    </lineage>
</organism>